<organism evidence="1">
    <name type="scientific">uncultured marine thaumarchaeote KM3_05_F10</name>
    <dbReference type="NCBI Taxonomy" id="1455969"/>
    <lineage>
        <taxon>Archaea</taxon>
        <taxon>Nitrososphaerota</taxon>
        <taxon>environmental samples</taxon>
    </lineage>
</organism>
<dbReference type="Pfam" id="PF08309">
    <property type="entry name" value="LVIVD"/>
    <property type="match status" value="1"/>
</dbReference>
<name>A0A075G4G9_9ARCH</name>
<dbReference type="AlphaFoldDB" id="A0A075G4G9"/>
<protein>
    <recommendedName>
        <fullName evidence="2">Peptidase</fullName>
    </recommendedName>
</protein>
<proteinExistence type="predicted"/>
<dbReference type="InterPro" id="IPR013211">
    <property type="entry name" value="LVIVD"/>
</dbReference>
<evidence type="ECO:0000313" key="1">
    <source>
        <dbReference type="EMBL" id="AIE98349.1"/>
    </source>
</evidence>
<dbReference type="EMBL" id="KF900533">
    <property type="protein sequence ID" value="AIE98349.1"/>
    <property type="molecule type" value="Genomic_DNA"/>
</dbReference>
<evidence type="ECO:0008006" key="2">
    <source>
        <dbReference type="Google" id="ProtNLM"/>
    </source>
</evidence>
<accession>A0A075G4G9</accession>
<reference evidence="1" key="1">
    <citation type="journal article" date="2014" name="Genome Biol. Evol.">
        <title>Pangenome evidence for extensive interdomain horizontal transfer affecting lineage core and shell genes in uncultured planktonic thaumarchaeota and euryarchaeota.</title>
        <authorList>
            <person name="Deschamps P."/>
            <person name="Zivanovic Y."/>
            <person name="Moreira D."/>
            <person name="Rodriguez-Valera F."/>
            <person name="Lopez-Garcia P."/>
        </authorList>
    </citation>
    <scope>NUCLEOTIDE SEQUENCE</scope>
</reference>
<sequence>MKSKFIVLTTLLAVAVLLPVSYVTADLYFDMTRASESQDGVTTGFTGLNGASGVGIFTNSSESKTYAVALGFLDDQLTLIDVTVPTNPVALDTIGQRVVGVRTLDDANWLDGPRNIAFFGNDTDTSPFTCTTARCETLGIVTNFQSDSVATFNFSASSERVYFLANYTEQDGTVPKVGFQPNIFKTFVQDGPNESTDQHSALDGPWDVATWVNSTSNTIEPATYAIVTAFNDDGVTIFNMTDPAGFLHVAMNLTNGVDGGGAAATDRPELELDGPTGVSTYYIQQSAGGPELPYAIITAFNDDGFQILDLSDPEEWFNKGDKAGYSGDGKARGGVHAAAQHSNATDNSEGFNLLDGAIDVATWNTTNTAKYGIVVAQNDNSFVVLDLSDPSARMFEKQLSNTSGAYGINWNITSPSAVTVFETDTNHYVAAIATNGTGSAAARASSVSLVDLYIPSNPQPLTTIVSDGGIGSDGVPFNLLSDAQSIETFYLAGVYYAAVTSYEDDAITIIQLNGDKPSSGGASKICGYNYDCEAPSVSKSGGSIAINNAALDTSSRYNDADTTTAKVGQMVTVKANVYDESPIYKSNLYFDFSGTSPDWNNANAAIKYTVSNGGIEIIDNNNIFSADVQENKVGDLTEIKFKIMFTDVMDTSHIAIQNIDDSTNYQLLYFKDALEVTGTPTQTSLDDVEGEVTQTATATVPGWVKNTAGWWASGAITEGEFVKGVEFLIKEQIIDTDAQTASSEGTGTSVPDWVKNTAGWWADGAISEGEFVNAIEHLVKTGTIIII</sequence>